<dbReference type="GeneID" id="36601447"/>
<keyword evidence="2" id="KW-1185">Reference proteome</keyword>
<dbReference type="RefSeq" id="XP_024751518.1">
    <property type="nucleotide sequence ID" value="XM_024893329.1"/>
</dbReference>
<reference evidence="2" key="1">
    <citation type="submission" date="2016-07" db="EMBL/GenBank/DDBJ databases">
        <title>Multiple horizontal gene transfer events from other fungi enriched the ability of initially mycotrophic Trichoderma (Ascomycota) to feed on dead plant biomass.</title>
        <authorList>
            <consortium name="DOE Joint Genome Institute"/>
            <person name="Atanasova L."/>
            <person name="Chenthamara K."/>
            <person name="Zhang J."/>
            <person name="Grujic M."/>
            <person name="Henrissat B."/>
            <person name="Kuo A."/>
            <person name="Aerts A."/>
            <person name="Salamov A."/>
            <person name="Lipzen A."/>
            <person name="Labutti K."/>
            <person name="Barry K."/>
            <person name="Miao Y."/>
            <person name="Rahimi M.J."/>
            <person name="Shen Q."/>
            <person name="Grigoriev I.V."/>
            <person name="Kubicek C.P."/>
            <person name="Druzhinina I.S."/>
        </authorList>
    </citation>
    <scope>NUCLEOTIDE SEQUENCE [LARGE SCALE GENOMIC DNA]</scope>
    <source>
        <strain evidence="2">TUCIM 6016</strain>
    </source>
</reference>
<dbReference type="EMBL" id="KZ680210">
    <property type="protein sequence ID" value="PTB68198.1"/>
    <property type="molecule type" value="Genomic_DNA"/>
</dbReference>
<dbReference type="Proteomes" id="UP000241546">
    <property type="component" value="Unassembled WGS sequence"/>
</dbReference>
<sequence>MTSLFGSSAQWRIQASNARPACLSLAASIRWHAETEINGLARNPPHGCATGGPPCAEAKKVFAASPREEAEGIGLQAVRVRSQYDEGRHWEARDGRGGRDESMLMPMMLWMMMLTVNCLNCVREYRYIDALWKAHGGSCGLVLMMHQILVLVLDPFPYPHLSSD</sequence>
<name>A0A2T4BFZ5_9HYPO</name>
<dbReference type="AlphaFoldDB" id="A0A2T4BFZ5"/>
<proteinExistence type="predicted"/>
<protein>
    <submittedName>
        <fullName evidence="1">Uncharacterized protein</fullName>
    </submittedName>
</protein>
<gene>
    <name evidence="1" type="ORF">BBK36DRAFT_1139700</name>
</gene>
<accession>A0A2T4BFZ5</accession>
<evidence type="ECO:0000313" key="2">
    <source>
        <dbReference type="Proteomes" id="UP000241546"/>
    </source>
</evidence>
<organism evidence="1 2">
    <name type="scientific">Trichoderma citrinoviride</name>
    <dbReference type="NCBI Taxonomy" id="58853"/>
    <lineage>
        <taxon>Eukaryota</taxon>
        <taxon>Fungi</taxon>
        <taxon>Dikarya</taxon>
        <taxon>Ascomycota</taxon>
        <taxon>Pezizomycotina</taxon>
        <taxon>Sordariomycetes</taxon>
        <taxon>Hypocreomycetidae</taxon>
        <taxon>Hypocreales</taxon>
        <taxon>Hypocreaceae</taxon>
        <taxon>Trichoderma</taxon>
    </lineage>
</organism>
<evidence type="ECO:0000313" key="1">
    <source>
        <dbReference type="EMBL" id="PTB68198.1"/>
    </source>
</evidence>